<organism evidence="3 4">
    <name type="scientific">Bursaphelenchus okinawaensis</name>
    <dbReference type="NCBI Taxonomy" id="465554"/>
    <lineage>
        <taxon>Eukaryota</taxon>
        <taxon>Metazoa</taxon>
        <taxon>Ecdysozoa</taxon>
        <taxon>Nematoda</taxon>
        <taxon>Chromadorea</taxon>
        <taxon>Rhabditida</taxon>
        <taxon>Tylenchina</taxon>
        <taxon>Tylenchomorpha</taxon>
        <taxon>Aphelenchoidea</taxon>
        <taxon>Aphelenchoididae</taxon>
        <taxon>Bursaphelenchus</taxon>
    </lineage>
</organism>
<feature type="region of interest" description="Disordered" evidence="1">
    <location>
        <begin position="28"/>
        <end position="73"/>
    </location>
</feature>
<sequence length="173" mass="20380">MYDWLAVYYSAIWWIVLSFLTLCCSTNKREPPRAKSTNRKLSTNKPIPDEDRWRSKQVRRTDSSSTNRGDEIVKPTRVIRREHSAEELKRTFEKLSQKYRKKRRGPIVDKTLTSTILVEEDEGDFENGDAVKTCATQEQSVKQVRSQKEVKEEESRDYKQEESQQQPSETTCR</sequence>
<gene>
    <name evidence="3" type="ORF">BOKJ2_LOCUS4873</name>
</gene>
<keyword evidence="2" id="KW-1133">Transmembrane helix</keyword>
<dbReference type="AlphaFoldDB" id="A0A811KBB1"/>
<keyword evidence="4" id="KW-1185">Reference proteome</keyword>
<accession>A0A811KBB1</accession>
<evidence type="ECO:0000256" key="1">
    <source>
        <dbReference type="SAM" id="MobiDB-lite"/>
    </source>
</evidence>
<keyword evidence="2" id="KW-0812">Transmembrane</keyword>
<feature type="compositionally biased region" description="Low complexity" evidence="1">
    <location>
        <begin position="163"/>
        <end position="173"/>
    </location>
</feature>
<feature type="compositionally biased region" description="Basic and acidic residues" evidence="1">
    <location>
        <begin position="146"/>
        <end position="162"/>
    </location>
</feature>
<name>A0A811KBB1_9BILA</name>
<dbReference type="OrthoDB" id="10634664at2759"/>
<reference evidence="3" key="1">
    <citation type="submission" date="2020-09" db="EMBL/GenBank/DDBJ databases">
        <authorList>
            <person name="Kikuchi T."/>
        </authorList>
    </citation>
    <scope>NUCLEOTIDE SEQUENCE</scope>
    <source>
        <strain evidence="3">SH1</strain>
    </source>
</reference>
<dbReference type="EMBL" id="CAJFDH010000002">
    <property type="protein sequence ID" value="CAD5213072.1"/>
    <property type="molecule type" value="Genomic_DNA"/>
</dbReference>
<keyword evidence="2" id="KW-0472">Membrane</keyword>
<feature type="transmembrane region" description="Helical" evidence="2">
    <location>
        <begin position="6"/>
        <end position="25"/>
    </location>
</feature>
<proteinExistence type="predicted"/>
<comment type="caution">
    <text evidence="3">The sequence shown here is derived from an EMBL/GenBank/DDBJ whole genome shotgun (WGS) entry which is preliminary data.</text>
</comment>
<dbReference type="Proteomes" id="UP000783686">
    <property type="component" value="Unassembled WGS sequence"/>
</dbReference>
<dbReference type="Proteomes" id="UP000614601">
    <property type="component" value="Unassembled WGS sequence"/>
</dbReference>
<evidence type="ECO:0000313" key="4">
    <source>
        <dbReference type="Proteomes" id="UP000614601"/>
    </source>
</evidence>
<evidence type="ECO:0000313" key="3">
    <source>
        <dbReference type="EMBL" id="CAD5213072.1"/>
    </source>
</evidence>
<feature type="region of interest" description="Disordered" evidence="1">
    <location>
        <begin position="137"/>
        <end position="173"/>
    </location>
</feature>
<evidence type="ECO:0000256" key="2">
    <source>
        <dbReference type="SAM" id="Phobius"/>
    </source>
</evidence>
<feature type="compositionally biased region" description="Basic and acidic residues" evidence="1">
    <location>
        <begin position="47"/>
        <end position="73"/>
    </location>
</feature>
<dbReference type="EMBL" id="CAJFCW020000002">
    <property type="protein sequence ID" value="CAG9098954.1"/>
    <property type="molecule type" value="Genomic_DNA"/>
</dbReference>
<protein>
    <submittedName>
        <fullName evidence="3">Uncharacterized protein</fullName>
    </submittedName>
</protein>